<organism evidence="5 6">
    <name type="scientific">Nitritalea halalkaliphila LW7</name>
    <dbReference type="NCBI Taxonomy" id="1189621"/>
    <lineage>
        <taxon>Bacteria</taxon>
        <taxon>Pseudomonadati</taxon>
        <taxon>Bacteroidota</taxon>
        <taxon>Cytophagia</taxon>
        <taxon>Cytophagales</taxon>
        <taxon>Cyclobacteriaceae</taxon>
        <taxon>Nitritalea</taxon>
    </lineage>
</organism>
<dbReference type="AlphaFoldDB" id="I5BX16"/>
<evidence type="ECO:0000259" key="4">
    <source>
        <dbReference type="PROSITE" id="PS01124"/>
    </source>
</evidence>
<feature type="domain" description="HTH araC/xylS-type" evidence="4">
    <location>
        <begin position="132"/>
        <end position="232"/>
    </location>
</feature>
<keyword evidence="2" id="KW-0238">DNA-binding</keyword>
<evidence type="ECO:0000256" key="3">
    <source>
        <dbReference type="ARBA" id="ARBA00023163"/>
    </source>
</evidence>
<dbReference type="PROSITE" id="PS01124">
    <property type="entry name" value="HTH_ARAC_FAMILY_2"/>
    <property type="match status" value="1"/>
</dbReference>
<dbReference type="InterPro" id="IPR009057">
    <property type="entry name" value="Homeodomain-like_sf"/>
</dbReference>
<reference evidence="5 6" key="1">
    <citation type="submission" date="2012-05" db="EMBL/GenBank/DDBJ databases">
        <title>Genome sequence of Nitritalea halalkaliphila LW7.</title>
        <authorList>
            <person name="Jangir P.K."/>
            <person name="Singh A."/>
            <person name="Shivaji S."/>
            <person name="Sharma R."/>
        </authorList>
    </citation>
    <scope>NUCLEOTIDE SEQUENCE [LARGE SCALE GENOMIC DNA]</scope>
    <source>
        <strain evidence="5 6">LW7</strain>
    </source>
</reference>
<keyword evidence="1" id="KW-0805">Transcription regulation</keyword>
<dbReference type="OrthoDB" id="635259at2"/>
<proteinExistence type="predicted"/>
<dbReference type="GO" id="GO:0003700">
    <property type="term" value="F:DNA-binding transcription factor activity"/>
    <property type="evidence" value="ECO:0007669"/>
    <property type="project" value="InterPro"/>
</dbReference>
<dbReference type="SUPFAM" id="SSF46689">
    <property type="entry name" value="Homeodomain-like"/>
    <property type="match status" value="2"/>
</dbReference>
<accession>I5BX16</accession>
<dbReference type="Pfam" id="PF12833">
    <property type="entry name" value="HTH_18"/>
    <property type="match status" value="1"/>
</dbReference>
<dbReference type="PANTHER" id="PTHR43280">
    <property type="entry name" value="ARAC-FAMILY TRANSCRIPTIONAL REGULATOR"/>
    <property type="match status" value="1"/>
</dbReference>
<dbReference type="STRING" id="1189621.A3SI_16540"/>
<evidence type="ECO:0000256" key="1">
    <source>
        <dbReference type="ARBA" id="ARBA00023015"/>
    </source>
</evidence>
<dbReference type="SMART" id="SM00342">
    <property type="entry name" value="HTH_ARAC"/>
    <property type="match status" value="1"/>
</dbReference>
<dbReference type="Gene3D" id="1.10.10.60">
    <property type="entry name" value="Homeodomain-like"/>
    <property type="match status" value="2"/>
</dbReference>
<gene>
    <name evidence="5" type="ORF">A3SI_16540</name>
</gene>
<comment type="caution">
    <text evidence="5">The sequence shown here is derived from an EMBL/GenBank/DDBJ whole genome shotgun (WGS) entry which is preliminary data.</text>
</comment>
<dbReference type="GO" id="GO:0043565">
    <property type="term" value="F:sequence-specific DNA binding"/>
    <property type="evidence" value="ECO:0007669"/>
    <property type="project" value="InterPro"/>
</dbReference>
<keyword evidence="6" id="KW-1185">Reference proteome</keyword>
<dbReference type="PANTHER" id="PTHR43280:SF2">
    <property type="entry name" value="HTH-TYPE TRANSCRIPTIONAL REGULATOR EXSA"/>
    <property type="match status" value="1"/>
</dbReference>
<sequence>MSYVAFPHTNTCISLFKGVQIARGDLSLTITGGEEVKNEVCVEITGKYTQPFFVSYQGSFEEIAIIFKPLGASYFLQNDLITYAPSFSQALAVPHWHLHTERLFKETTLSKRIERLETFLLENLQKKEDALVKKAVYLLEDVEKDYTIQEVADQCAVSHKTLQRVFKRWLTCSPSAYKRISKFRHTLSKEGLQKEIKKLTEVAYESNYYDQSYFTRDFKKLTGISPKAFFKRVSKLEENEIIWEIR</sequence>
<evidence type="ECO:0000313" key="6">
    <source>
        <dbReference type="Proteomes" id="UP000005551"/>
    </source>
</evidence>
<dbReference type="Proteomes" id="UP000005551">
    <property type="component" value="Unassembled WGS sequence"/>
</dbReference>
<dbReference type="EMBL" id="AJYA01000047">
    <property type="protein sequence ID" value="EIM74118.1"/>
    <property type="molecule type" value="Genomic_DNA"/>
</dbReference>
<evidence type="ECO:0000256" key="2">
    <source>
        <dbReference type="ARBA" id="ARBA00023125"/>
    </source>
</evidence>
<keyword evidence="3" id="KW-0804">Transcription</keyword>
<dbReference type="InterPro" id="IPR018060">
    <property type="entry name" value="HTH_AraC"/>
</dbReference>
<protein>
    <recommendedName>
        <fullName evidence="4">HTH araC/xylS-type domain-containing protein</fullName>
    </recommendedName>
</protein>
<evidence type="ECO:0000313" key="5">
    <source>
        <dbReference type="EMBL" id="EIM74118.1"/>
    </source>
</evidence>
<name>I5BX16_9BACT</name>